<comment type="subcellular location">
    <subcellularLocation>
        <location evidence="1">Membrane</location>
        <topology evidence="1">Single-pass type I membrane protein</topology>
    </subcellularLocation>
</comment>
<dbReference type="GO" id="GO:0030246">
    <property type="term" value="F:carbohydrate binding"/>
    <property type="evidence" value="ECO:0007669"/>
    <property type="project" value="UniProtKB-KW"/>
</dbReference>
<evidence type="ECO:0000313" key="15">
    <source>
        <dbReference type="Proteomes" id="UP000594261"/>
    </source>
</evidence>
<proteinExistence type="inferred from homology"/>
<evidence type="ECO:0000256" key="11">
    <source>
        <dbReference type="SAM" id="Phobius"/>
    </source>
</evidence>
<evidence type="ECO:0000256" key="1">
    <source>
        <dbReference type="ARBA" id="ARBA00004479"/>
    </source>
</evidence>
<feature type="domain" description="Legume lectin" evidence="13">
    <location>
        <begin position="41"/>
        <end position="135"/>
    </location>
</feature>
<keyword evidence="7" id="KW-0067">ATP-binding</keyword>
<keyword evidence="10" id="KW-0675">Receptor</keyword>
<feature type="transmembrane region" description="Helical" evidence="11">
    <location>
        <begin position="182"/>
        <end position="205"/>
    </location>
</feature>
<protein>
    <recommendedName>
        <fullName evidence="13">Legume lectin domain-containing protein</fullName>
    </recommendedName>
</protein>
<dbReference type="Gene3D" id="1.10.510.10">
    <property type="entry name" value="Transferase(Phosphotransferase) domain 1"/>
    <property type="match status" value="2"/>
</dbReference>
<dbReference type="AlphaFoldDB" id="A0A7N2RDW7"/>
<evidence type="ECO:0000256" key="10">
    <source>
        <dbReference type="ARBA" id="ARBA00023170"/>
    </source>
</evidence>
<dbReference type="EnsemblPlants" id="QL11p049310:mrna">
    <property type="protein sequence ID" value="QL11p049310:mrna"/>
    <property type="gene ID" value="QL11p049310"/>
</dbReference>
<reference evidence="14" key="2">
    <citation type="submission" date="2021-01" db="UniProtKB">
        <authorList>
            <consortium name="EnsemblPlants"/>
        </authorList>
    </citation>
    <scope>IDENTIFICATION</scope>
</reference>
<evidence type="ECO:0000256" key="2">
    <source>
        <dbReference type="ARBA" id="ARBA00007606"/>
    </source>
</evidence>
<feature type="signal peptide" evidence="12">
    <location>
        <begin position="1"/>
        <end position="17"/>
    </location>
</feature>
<keyword evidence="4 12" id="KW-0732">Signal</keyword>
<evidence type="ECO:0000256" key="4">
    <source>
        <dbReference type="ARBA" id="ARBA00022729"/>
    </source>
</evidence>
<dbReference type="GO" id="GO:0005524">
    <property type="term" value="F:ATP binding"/>
    <property type="evidence" value="ECO:0007669"/>
    <property type="project" value="UniProtKB-KW"/>
</dbReference>
<evidence type="ECO:0000256" key="7">
    <source>
        <dbReference type="ARBA" id="ARBA00022840"/>
    </source>
</evidence>
<accession>A0A7N2RDW7</accession>
<keyword evidence="5" id="KW-0430">Lectin</keyword>
<dbReference type="EMBL" id="LRBV02000011">
    <property type="status" value="NOT_ANNOTATED_CDS"/>
    <property type="molecule type" value="Genomic_DNA"/>
</dbReference>
<name>A0A7N2RDW7_QUELO</name>
<keyword evidence="6" id="KW-0547">Nucleotide-binding</keyword>
<dbReference type="InterPro" id="IPR001220">
    <property type="entry name" value="Legume_lectin_dom"/>
</dbReference>
<evidence type="ECO:0000256" key="8">
    <source>
        <dbReference type="ARBA" id="ARBA00022989"/>
    </source>
</evidence>
<dbReference type="InterPro" id="IPR050528">
    <property type="entry name" value="L-type_Lectin-RKs"/>
</dbReference>
<dbReference type="InParanoid" id="A0A7N2RDW7"/>
<comment type="similarity">
    <text evidence="2">Belongs to the leguminous lectin family.</text>
</comment>
<dbReference type="PANTHER" id="PTHR27007">
    <property type="match status" value="1"/>
</dbReference>
<dbReference type="GO" id="GO:0016020">
    <property type="term" value="C:membrane"/>
    <property type="evidence" value="ECO:0007669"/>
    <property type="project" value="UniProtKB-SubCell"/>
</dbReference>
<keyword evidence="9 11" id="KW-0472">Membrane</keyword>
<feature type="chain" id="PRO_5029780597" description="Legume lectin domain-containing protein" evidence="12">
    <location>
        <begin position="18"/>
        <end position="440"/>
    </location>
</feature>
<keyword evidence="3 11" id="KW-0812">Transmembrane</keyword>
<dbReference type="Gramene" id="QL11p049310:mrna">
    <property type="protein sequence ID" value="QL11p049310:mrna"/>
    <property type="gene ID" value="QL11p049310"/>
</dbReference>
<evidence type="ECO:0000259" key="13">
    <source>
        <dbReference type="Pfam" id="PF00139"/>
    </source>
</evidence>
<evidence type="ECO:0000313" key="14">
    <source>
        <dbReference type="EnsemblPlants" id="QL11p049310:mrna"/>
    </source>
</evidence>
<evidence type="ECO:0000256" key="12">
    <source>
        <dbReference type="SAM" id="SignalP"/>
    </source>
</evidence>
<keyword evidence="15" id="KW-1185">Reference proteome</keyword>
<evidence type="ECO:0000256" key="5">
    <source>
        <dbReference type="ARBA" id="ARBA00022734"/>
    </source>
</evidence>
<evidence type="ECO:0000256" key="6">
    <source>
        <dbReference type="ARBA" id="ARBA00022741"/>
    </source>
</evidence>
<dbReference type="SUPFAM" id="SSF56112">
    <property type="entry name" value="Protein kinase-like (PK-like)"/>
    <property type="match status" value="1"/>
</dbReference>
<organism evidence="14 15">
    <name type="scientific">Quercus lobata</name>
    <name type="common">Valley oak</name>
    <dbReference type="NCBI Taxonomy" id="97700"/>
    <lineage>
        <taxon>Eukaryota</taxon>
        <taxon>Viridiplantae</taxon>
        <taxon>Streptophyta</taxon>
        <taxon>Embryophyta</taxon>
        <taxon>Tracheophyta</taxon>
        <taxon>Spermatophyta</taxon>
        <taxon>Magnoliopsida</taxon>
        <taxon>eudicotyledons</taxon>
        <taxon>Gunneridae</taxon>
        <taxon>Pentapetalae</taxon>
        <taxon>rosids</taxon>
        <taxon>fabids</taxon>
        <taxon>Fagales</taxon>
        <taxon>Fagaceae</taxon>
        <taxon>Quercus</taxon>
    </lineage>
</organism>
<keyword evidence="8 11" id="KW-1133">Transmembrane helix</keyword>
<evidence type="ECO:0000256" key="9">
    <source>
        <dbReference type="ARBA" id="ARBA00023136"/>
    </source>
</evidence>
<sequence>MITNFFTLLTPFTFTSAISFNFTSFSYANSSISYERAFPESQDIQLTNDIPTKHLVDFTTHFSFVIDSQNQTSYADGLAFFLSPNDSKIPMVGNNGCLLGLTTQDEALNSANNPFVAVEFDIWSDYEFDPIGEHVAATGEASCATHTLYSWDFNSSLEFDNYIISPKGPKALSSKKWNTTRLVVEFSVGGFILVGGLAIILFALWKKNRRHKEDDHALDEEFKKGIGPRRFSYNELAYATNDFNDKEKLGQGGFGVVYREFLRDSDSIVAIKRVLEGSRQGIIELVDHDKASQITDLASTKGYMDLGCVTTCRESKELDVYSFGIVALELAYGRKPVDHKATEDQIVKLDWVKVLYEKGEVHNAIDKRQQMKCLLIVGLWCAHSKRNRRPSIREAIQVLNFEASLPILQLDCPELSCCTPAVNEATTFLSTSNGATDSKE</sequence>
<dbReference type="Gene3D" id="2.60.120.200">
    <property type="match status" value="1"/>
</dbReference>
<dbReference type="Pfam" id="PF00139">
    <property type="entry name" value="Lectin_legB"/>
    <property type="match status" value="1"/>
</dbReference>
<dbReference type="SUPFAM" id="SSF49899">
    <property type="entry name" value="Concanavalin A-like lectins/glucanases"/>
    <property type="match status" value="1"/>
</dbReference>
<dbReference type="Proteomes" id="UP000594261">
    <property type="component" value="Chromosome 11"/>
</dbReference>
<evidence type="ECO:0000256" key="3">
    <source>
        <dbReference type="ARBA" id="ARBA00022692"/>
    </source>
</evidence>
<dbReference type="InterPro" id="IPR011009">
    <property type="entry name" value="Kinase-like_dom_sf"/>
</dbReference>
<reference evidence="14 15" key="1">
    <citation type="journal article" date="2016" name="G3 (Bethesda)">
        <title>First Draft Assembly and Annotation of the Genome of a California Endemic Oak Quercus lobata Nee (Fagaceae).</title>
        <authorList>
            <person name="Sork V.L."/>
            <person name="Fitz-Gibbon S.T."/>
            <person name="Puiu D."/>
            <person name="Crepeau M."/>
            <person name="Gugger P.F."/>
            <person name="Sherman R."/>
            <person name="Stevens K."/>
            <person name="Langley C.H."/>
            <person name="Pellegrini M."/>
            <person name="Salzberg S.L."/>
        </authorList>
    </citation>
    <scope>NUCLEOTIDE SEQUENCE [LARGE SCALE GENOMIC DNA]</scope>
    <source>
        <strain evidence="14 15">cv. SW786</strain>
    </source>
</reference>
<dbReference type="InterPro" id="IPR013320">
    <property type="entry name" value="ConA-like_dom_sf"/>
</dbReference>